<feature type="region of interest" description="Disordered" evidence="1">
    <location>
        <begin position="50"/>
        <end position="75"/>
    </location>
</feature>
<feature type="compositionally biased region" description="Basic and acidic residues" evidence="1">
    <location>
        <begin position="649"/>
        <end position="664"/>
    </location>
</feature>
<dbReference type="Gene3D" id="3.10.20.90">
    <property type="entry name" value="Phosphatidylinositol 3-kinase Catalytic Subunit, Chain A, domain 1"/>
    <property type="match status" value="1"/>
</dbReference>
<dbReference type="KEGG" id="ehx:EMIHUDRAFT_116658"/>
<sequence length="664" mass="70609">MASRPCLGLPASRTCSWLRPASRGMISPGSRHWAVSALLAYASLVPKASAQPFPPPPPPPPPSLPLSLPSLPSPLSPPSPPSYPLAYYTVTTTPGSYPREVSWDLRCGGAVVLSSAPYTGSDFQTEYGVSLSPGVECELVMKDSYGDGWNDATWSGLGQEGLTFASGSEERKSFVVPFAPPSPPPSPPAPPPPPSPSTPPPSPPSPPASPPPPPIHWEPTVDLPGYQWQTDCALGAMVSSPGGSHAAECFGLWATSTGGCQCEYSNLTETLDTFQQYGRMGLKYEGPCNCGHLYYTPVARIRWRSYLTGEYTCTRAVWDPTVETWGHWLMPLPARPVLPGFICCVRAQNDVCGLRVRLVEEFGASLLDGEVGTHIFVFFRFEPCEPPGTFGAQSPPFHAMWVHIRVPGPGGVWEGASYEVDKTLPVIGFKALVADCHAAVSNMDDLRLLFKGRALGDGGSLEEAGVEDGATLHCTLASRPGGAAALPAAAQTLGPPPPSAESALLNNPLVSSMLESPEALQMLQGQMMNNPQMRSMLEANPEMAHVLNDPATLRQSLQTARNPQLMREQMRSTDRALSNLEAHPDGFNALRRMYSTVQQPLYESMAGGGAEGDEGSGGGSSSSSSSGAPGAINTTPLPNPFGGMNEALEAARREEEERRRPAGQ</sequence>
<dbReference type="RefSeq" id="XP_005774992.1">
    <property type="nucleotide sequence ID" value="XM_005774935.1"/>
</dbReference>
<feature type="compositionally biased region" description="Pro residues" evidence="1">
    <location>
        <begin position="178"/>
        <end position="216"/>
    </location>
</feature>
<protein>
    <recommendedName>
        <fullName evidence="2">Ubiquitin-like domain-containing protein</fullName>
    </recommendedName>
</protein>
<dbReference type="HOGENOM" id="CLU_413588_0_0_1"/>
<dbReference type="PROSITE" id="PS50053">
    <property type="entry name" value="UBIQUITIN_2"/>
    <property type="match status" value="1"/>
</dbReference>
<dbReference type="Pfam" id="PF23195">
    <property type="entry name" value="UBQLN1"/>
    <property type="match status" value="1"/>
</dbReference>
<keyword evidence="4" id="KW-1185">Reference proteome</keyword>
<evidence type="ECO:0000256" key="1">
    <source>
        <dbReference type="SAM" id="MobiDB-lite"/>
    </source>
</evidence>
<dbReference type="eggNOG" id="KOG0010">
    <property type="taxonomic scope" value="Eukaryota"/>
</dbReference>
<dbReference type="SMART" id="SM00213">
    <property type="entry name" value="UBQ"/>
    <property type="match status" value="1"/>
</dbReference>
<name>A0A0D3JGC8_EMIH1</name>
<feature type="domain" description="Ubiquitin-like" evidence="2">
    <location>
        <begin position="402"/>
        <end position="481"/>
    </location>
</feature>
<reference evidence="3" key="2">
    <citation type="submission" date="2024-10" db="UniProtKB">
        <authorList>
            <consortium name="EnsemblProtists"/>
        </authorList>
    </citation>
    <scope>IDENTIFICATION</scope>
</reference>
<dbReference type="GO" id="GO:0006511">
    <property type="term" value="P:ubiquitin-dependent protein catabolic process"/>
    <property type="evidence" value="ECO:0007669"/>
    <property type="project" value="TreeGrafter"/>
</dbReference>
<dbReference type="SUPFAM" id="SSF54236">
    <property type="entry name" value="Ubiquitin-like"/>
    <property type="match status" value="1"/>
</dbReference>
<dbReference type="GeneID" id="17268113"/>
<dbReference type="Gene3D" id="1.10.260.100">
    <property type="match status" value="1"/>
</dbReference>
<dbReference type="AlphaFoldDB" id="A0A0D3JGC8"/>
<evidence type="ECO:0000313" key="3">
    <source>
        <dbReference type="EnsemblProtists" id="EOD22563"/>
    </source>
</evidence>
<evidence type="ECO:0000259" key="2">
    <source>
        <dbReference type="PROSITE" id="PS50053"/>
    </source>
</evidence>
<dbReference type="Proteomes" id="UP000013827">
    <property type="component" value="Unassembled WGS sequence"/>
</dbReference>
<dbReference type="InterPro" id="IPR006636">
    <property type="entry name" value="STI1_HS-bd"/>
</dbReference>
<feature type="compositionally biased region" description="Pro residues" evidence="1">
    <location>
        <begin position="52"/>
        <end position="64"/>
    </location>
</feature>
<dbReference type="EnsemblProtists" id="EOD22563">
    <property type="protein sequence ID" value="EOD22563"/>
    <property type="gene ID" value="EMIHUDRAFT_116658"/>
</dbReference>
<dbReference type="PaxDb" id="2903-EOD22563"/>
<dbReference type="GO" id="GO:0005829">
    <property type="term" value="C:cytosol"/>
    <property type="evidence" value="ECO:0007669"/>
    <property type="project" value="TreeGrafter"/>
</dbReference>
<accession>A0A0D3JGC8</accession>
<dbReference type="SMART" id="SM00727">
    <property type="entry name" value="STI1"/>
    <property type="match status" value="2"/>
</dbReference>
<proteinExistence type="predicted"/>
<dbReference type="Pfam" id="PF00240">
    <property type="entry name" value="ubiquitin"/>
    <property type="match status" value="1"/>
</dbReference>
<dbReference type="InterPro" id="IPR000626">
    <property type="entry name" value="Ubiquitin-like_dom"/>
</dbReference>
<dbReference type="PANTHER" id="PTHR10677">
    <property type="entry name" value="UBIQUILIN"/>
    <property type="match status" value="1"/>
</dbReference>
<dbReference type="InterPro" id="IPR015496">
    <property type="entry name" value="Ubiquilin"/>
</dbReference>
<dbReference type="STRING" id="2903.R1CI99"/>
<feature type="compositionally biased region" description="Gly residues" evidence="1">
    <location>
        <begin position="606"/>
        <end position="620"/>
    </location>
</feature>
<dbReference type="PANTHER" id="PTHR10677:SF3">
    <property type="entry name" value="FI07626P-RELATED"/>
    <property type="match status" value="1"/>
</dbReference>
<reference evidence="4" key="1">
    <citation type="journal article" date="2013" name="Nature">
        <title>Pan genome of the phytoplankton Emiliania underpins its global distribution.</title>
        <authorList>
            <person name="Read B.A."/>
            <person name="Kegel J."/>
            <person name="Klute M.J."/>
            <person name="Kuo A."/>
            <person name="Lefebvre S.C."/>
            <person name="Maumus F."/>
            <person name="Mayer C."/>
            <person name="Miller J."/>
            <person name="Monier A."/>
            <person name="Salamov A."/>
            <person name="Young J."/>
            <person name="Aguilar M."/>
            <person name="Claverie J.M."/>
            <person name="Frickenhaus S."/>
            <person name="Gonzalez K."/>
            <person name="Herman E.K."/>
            <person name="Lin Y.C."/>
            <person name="Napier J."/>
            <person name="Ogata H."/>
            <person name="Sarno A.F."/>
            <person name="Shmutz J."/>
            <person name="Schroeder D."/>
            <person name="de Vargas C."/>
            <person name="Verret F."/>
            <person name="von Dassow P."/>
            <person name="Valentin K."/>
            <person name="Van de Peer Y."/>
            <person name="Wheeler G."/>
            <person name="Dacks J.B."/>
            <person name="Delwiche C.F."/>
            <person name="Dyhrman S.T."/>
            <person name="Glockner G."/>
            <person name="John U."/>
            <person name="Richards T."/>
            <person name="Worden A.Z."/>
            <person name="Zhang X."/>
            <person name="Grigoriev I.V."/>
            <person name="Allen A.E."/>
            <person name="Bidle K."/>
            <person name="Borodovsky M."/>
            <person name="Bowler C."/>
            <person name="Brownlee C."/>
            <person name="Cock J.M."/>
            <person name="Elias M."/>
            <person name="Gladyshev V.N."/>
            <person name="Groth M."/>
            <person name="Guda C."/>
            <person name="Hadaegh A."/>
            <person name="Iglesias-Rodriguez M.D."/>
            <person name="Jenkins J."/>
            <person name="Jones B.M."/>
            <person name="Lawson T."/>
            <person name="Leese F."/>
            <person name="Lindquist E."/>
            <person name="Lobanov A."/>
            <person name="Lomsadze A."/>
            <person name="Malik S.B."/>
            <person name="Marsh M.E."/>
            <person name="Mackinder L."/>
            <person name="Mock T."/>
            <person name="Mueller-Roeber B."/>
            <person name="Pagarete A."/>
            <person name="Parker M."/>
            <person name="Probert I."/>
            <person name="Quesneville H."/>
            <person name="Raines C."/>
            <person name="Rensing S.A."/>
            <person name="Riano-Pachon D.M."/>
            <person name="Richier S."/>
            <person name="Rokitta S."/>
            <person name="Shiraiwa Y."/>
            <person name="Soanes D.M."/>
            <person name="van der Giezen M."/>
            <person name="Wahlund T.M."/>
            <person name="Williams B."/>
            <person name="Wilson W."/>
            <person name="Wolfe G."/>
            <person name="Wurch L.L."/>
        </authorList>
    </citation>
    <scope>NUCLEOTIDE SEQUENCE</scope>
</reference>
<feature type="region of interest" description="Disordered" evidence="1">
    <location>
        <begin position="174"/>
        <end position="220"/>
    </location>
</feature>
<dbReference type="InterPro" id="IPR029071">
    <property type="entry name" value="Ubiquitin-like_domsf"/>
</dbReference>
<dbReference type="GO" id="GO:0031593">
    <property type="term" value="F:polyubiquitin modification-dependent protein binding"/>
    <property type="evidence" value="ECO:0007669"/>
    <property type="project" value="TreeGrafter"/>
</dbReference>
<feature type="region of interest" description="Disordered" evidence="1">
    <location>
        <begin position="604"/>
        <end position="664"/>
    </location>
</feature>
<evidence type="ECO:0000313" key="4">
    <source>
        <dbReference type="Proteomes" id="UP000013827"/>
    </source>
</evidence>
<dbReference type="FunFam" id="1.10.260.100:FF:000001">
    <property type="entry name" value="Ubiquilin 1"/>
    <property type="match status" value="1"/>
</dbReference>
<organism evidence="3 4">
    <name type="scientific">Emiliania huxleyi (strain CCMP1516)</name>
    <dbReference type="NCBI Taxonomy" id="280463"/>
    <lineage>
        <taxon>Eukaryota</taxon>
        <taxon>Haptista</taxon>
        <taxon>Haptophyta</taxon>
        <taxon>Prymnesiophyceae</taxon>
        <taxon>Isochrysidales</taxon>
        <taxon>Noelaerhabdaceae</taxon>
        <taxon>Emiliania</taxon>
    </lineage>
</organism>